<keyword evidence="4" id="KW-1185">Reference proteome</keyword>
<gene>
    <name evidence="3" type="ORF">ACF05T_12195</name>
</gene>
<evidence type="ECO:0000256" key="1">
    <source>
        <dbReference type="ARBA" id="ARBA00022729"/>
    </source>
</evidence>
<sequence>MAHVRTSRLRLGSAIAAVLALTVGALAVPAAVAATPDGHDAVAAATQNALPLYPTDATRIAAAGPGGFLTAGSREKPELRWTRYADGTSTVLSTSSNSNDGSASDVVVTGDASAPFQYRVVKLHDMATGAAPVTIDLDQLGANYAYVEAIGSTLLVEVTNADGTHELHLVSKSGDTVSDRKVTGMPDGAAWFTATAGVPGSALLGYDRGAREMPKGGGRAVVDLATATVIETYEGSQPGYLSAHLAFSATHVAWTEYVSGVGFEIVVATRGSGKTERILVGKVEELSLGLAGSWLTYAVPTRLTESMGSALTPLRARSLETGETVTLLDYMSSSVPGPDGTLLVRGGTVENGEGLYRVSPGGSGTPPVVEQVATTGEPTKVALNQARVPAVVDFAANRGRVQLSWELSRRNVSFAVELKHTRTNHVWRQYVPADQTVTGAGPLGVVWDGSYHHAQDDSPSYTAAFNGDYTWRITASPTNGVGPDLEATGAFKVARKAAPHDFNDNGSPDLLAVDSWGQLMTYDSHFDVQADRLRWPYGATLGSGWNVYNQLVAPGDLGGSAHADVLARDKSGVLWFYAGRTDGFSPRVKIGTGWQIYTKVVGGGDLTGDGRTDVLATDTAGALWLYPGTGNANAPFSARKKAGSGWGIYNKVTAVGNIAGGAAGDLVARDKDGVLWSYLGKGDGTFAARTKIGAGWNAFSHIVGIGDANKDGRPDLLGYTAKNLYVYPGTGQWATPFGARSVQVNPNDGEPAESPF</sequence>
<dbReference type="Proteomes" id="UP001603013">
    <property type="component" value="Unassembled WGS sequence"/>
</dbReference>
<dbReference type="InterPro" id="IPR028994">
    <property type="entry name" value="Integrin_alpha_N"/>
</dbReference>
<dbReference type="Pfam" id="PF13517">
    <property type="entry name" value="FG-GAP_3"/>
    <property type="match status" value="1"/>
</dbReference>
<comment type="caution">
    <text evidence="3">The sequence shown here is derived from an EMBL/GenBank/DDBJ whole genome shotgun (WGS) entry which is preliminary data.</text>
</comment>
<keyword evidence="1 2" id="KW-0732">Signal</keyword>
<organism evidence="3 4">
    <name type="scientific">Streptomyces lateritius</name>
    <dbReference type="NCBI Taxonomy" id="67313"/>
    <lineage>
        <taxon>Bacteria</taxon>
        <taxon>Bacillati</taxon>
        <taxon>Actinomycetota</taxon>
        <taxon>Actinomycetes</taxon>
        <taxon>Kitasatosporales</taxon>
        <taxon>Streptomycetaceae</taxon>
        <taxon>Streptomyces</taxon>
    </lineage>
</organism>
<reference evidence="3 4" key="1">
    <citation type="submission" date="2024-10" db="EMBL/GenBank/DDBJ databases">
        <title>The Natural Products Discovery Center: Release of the First 8490 Sequenced Strains for Exploring Actinobacteria Biosynthetic Diversity.</title>
        <authorList>
            <person name="Kalkreuter E."/>
            <person name="Kautsar S.A."/>
            <person name="Yang D."/>
            <person name="Bader C.D."/>
            <person name="Teijaro C.N."/>
            <person name="Fluegel L."/>
            <person name="Davis C.M."/>
            <person name="Simpson J.R."/>
            <person name="Lauterbach L."/>
            <person name="Steele A.D."/>
            <person name="Gui C."/>
            <person name="Meng S."/>
            <person name="Li G."/>
            <person name="Viehrig K."/>
            <person name="Ye F."/>
            <person name="Su P."/>
            <person name="Kiefer A.F."/>
            <person name="Nichols A."/>
            <person name="Cepeda A.J."/>
            <person name="Yan W."/>
            <person name="Fan B."/>
            <person name="Jiang Y."/>
            <person name="Adhikari A."/>
            <person name="Zheng C.-J."/>
            <person name="Schuster L."/>
            <person name="Cowan T.M."/>
            <person name="Smanski M.J."/>
            <person name="Chevrette M.G."/>
            <person name="De Carvalho L.P.S."/>
            <person name="Shen B."/>
        </authorList>
    </citation>
    <scope>NUCLEOTIDE SEQUENCE [LARGE SCALE GENOMIC DNA]</scope>
    <source>
        <strain evidence="3 4">NPDC015755</strain>
    </source>
</reference>
<accession>A0ABW6YBA9</accession>
<evidence type="ECO:0000313" key="4">
    <source>
        <dbReference type="Proteomes" id="UP001603013"/>
    </source>
</evidence>
<proteinExistence type="predicted"/>
<dbReference type="InterPro" id="IPR013517">
    <property type="entry name" value="FG-GAP"/>
</dbReference>
<feature type="signal peptide" evidence="2">
    <location>
        <begin position="1"/>
        <end position="27"/>
    </location>
</feature>
<evidence type="ECO:0000256" key="2">
    <source>
        <dbReference type="SAM" id="SignalP"/>
    </source>
</evidence>
<name>A0ABW6YBA9_9ACTN</name>
<feature type="chain" id="PRO_5045577178" evidence="2">
    <location>
        <begin position="28"/>
        <end position="756"/>
    </location>
</feature>
<protein>
    <submittedName>
        <fullName evidence="3">FG-GAP-like repeat-containing protein</fullName>
    </submittedName>
</protein>
<evidence type="ECO:0000313" key="3">
    <source>
        <dbReference type="EMBL" id="MFF8276851.1"/>
    </source>
</evidence>
<dbReference type="SUPFAM" id="SSF69318">
    <property type="entry name" value="Integrin alpha N-terminal domain"/>
    <property type="match status" value="1"/>
</dbReference>
<dbReference type="RefSeq" id="WP_391934221.1">
    <property type="nucleotide sequence ID" value="NZ_JBIBSM010000005.1"/>
</dbReference>
<dbReference type="EMBL" id="JBIBSM010000005">
    <property type="protein sequence ID" value="MFF8276851.1"/>
    <property type="molecule type" value="Genomic_DNA"/>
</dbReference>